<dbReference type="InterPro" id="IPR045281">
    <property type="entry name" value="CONSTANS-like"/>
</dbReference>
<dbReference type="PROSITE" id="PS51017">
    <property type="entry name" value="CCT"/>
    <property type="match status" value="1"/>
</dbReference>
<sequence>MGWMVTRSRCEAALMMFRMETKDRCFAKKVRYHSRKNLAEQRPRVKGQFVSQKLKSATTADAETYS</sequence>
<keyword evidence="2 3" id="KW-0539">Nucleus</keyword>
<dbReference type="Proteomes" id="UP000275267">
    <property type="component" value="Unassembled WGS sequence"/>
</dbReference>
<evidence type="ECO:0000313" key="6">
    <source>
        <dbReference type="Proteomes" id="UP000275267"/>
    </source>
</evidence>
<evidence type="ECO:0000256" key="1">
    <source>
        <dbReference type="ARBA" id="ARBA00004123"/>
    </source>
</evidence>
<dbReference type="Pfam" id="PF06203">
    <property type="entry name" value="CCT"/>
    <property type="match status" value="1"/>
</dbReference>
<feature type="domain" description="CCT" evidence="4">
    <location>
        <begin position="10"/>
        <end position="52"/>
    </location>
</feature>
<comment type="subcellular location">
    <subcellularLocation>
        <location evidence="1 3">Nucleus</location>
    </subcellularLocation>
</comment>
<name>A0A3L6RWJ8_PANMI</name>
<dbReference type="GO" id="GO:0005634">
    <property type="term" value="C:nucleus"/>
    <property type="evidence" value="ECO:0007669"/>
    <property type="project" value="UniProtKB-SubCell"/>
</dbReference>
<dbReference type="GO" id="GO:0009909">
    <property type="term" value="P:regulation of flower development"/>
    <property type="evidence" value="ECO:0007669"/>
    <property type="project" value="InterPro"/>
</dbReference>
<dbReference type="InterPro" id="IPR010402">
    <property type="entry name" value="CCT_domain"/>
</dbReference>
<comment type="caution">
    <text evidence="5">The sequence shown here is derived from an EMBL/GenBank/DDBJ whole genome shotgun (WGS) entry which is preliminary data.</text>
</comment>
<dbReference type="STRING" id="4540.A0A3L6RWJ8"/>
<dbReference type="PANTHER" id="PTHR31319">
    <property type="entry name" value="ZINC FINGER PROTEIN CONSTANS-LIKE 4"/>
    <property type="match status" value="1"/>
</dbReference>
<dbReference type="GO" id="GO:2000028">
    <property type="term" value="P:regulation of photoperiodism, flowering"/>
    <property type="evidence" value="ECO:0007669"/>
    <property type="project" value="TreeGrafter"/>
</dbReference>
<evidence type="ECO:0000259" key="4">
    <source>
        <dbReference type="PROSITE" id="PS51017"/>
    </source>
</evidence>
<reference evidence="6" key="1">
    <citation type="journal article" date="2019" name="Nat. Commun.">
        <title>The genome of broomcorn millet.</title>
        <authorList>
            <person name="Zou C."/>
            <person name="Miki D."/>
            <person name="Li D."/>
            <person name="Tang Q."/>
            <person name="Xiao L."/>
            <person name="Rajput S."/>
            <person name="Deng P."/>
            <person name="Jia W."/>
            <person name="Huang R."/>
            <person name="Zhang M."/>
            <person name="Sun Y."/>
            <person name="Hu J."/>
            <person name="Fu X."/>
            <person name="Schnable P.S."/>
            <person name="Li F."/>
            <person name="Zhang H."/>
            <person name="Feng B."/>
            <person name="Zhu X."/>
            <person name="Liu R."/>
            <person name="Schnable J.C."/>
            <person name="Zhu J.-K."/>
            <person name="Zhang H."/>
        </authorList>
    </citation>
    <scope>NUCLEOTIDE SEQUENCE [LARGE SCALE GENOMIC DNA]</scope>
</reference>
<dbReference type="PANTHER" id="PTHR31319:SF97">
    <property type="entry name" value="CCT DOMAIN-CONTAINING PROTEIN"/>
    <property type="match status" value="1"/>
</dbReference>
<dbReference type="GO" id="GO:0003700">
    <property type="term" value="F:DNA-binding transcription factor activity"/>
    <property type="evidence" value="ECO:0007669"/>
    <property type="project" value="TreeGrafter"/>
</dbReference>
<proteinExistence type="predicted"/>
<dbReference type="OrthoDB" id="60033at2759"/>
<dbReference type="EMBL" id="PQIB02000006">
    <property type="protein sequence ID" value="RLN11336.1"/>
    <property type="molecule type" value="Genomic_DNA"/>
</dbReference>
<evidence type="ECO:0000256" key="3">
    <source>
        <dbReference type="PROSITE-ProRule" id="PRU00357"/>
    </source>
</evidence>
<protein>
    <recommendedName>
        <fullName evidence="4">CCT domain-containing protein</fullName>
    </recommendedName>
</protein>
<gene>
    <name evidence="5" type="ORF">C2845_PM09G14720</name>
</gene>
<keyword evidence="6" id="KW-1185">Reference proteome</keyword>
<accession>A0A3L6RWJ8</accession>
<evidence type="ECO:0000313" key="5">
    <source>
        <dbReference type="EMBL" id="RLN11336.1"/>
    </source>
</evidence>
<organism evidence="5 6">
    <name type="scientific">Panicum miliaceum</name>
    <name type="common">Proso millet</name>
    <name type="synonym">Broomcorn millet</name>
    <dbReference type="NCBI Taxonomy" id="4540"/>
    <lineage>
        <taxon>Eukaryota</taxon>
        <taxon>Viridiplantae</taxon>
        <taxon>Streptophyta</taxon>
        <taxon>Embryophyta</taxon>
        <taxon>Tracheophyta</taxon>
        <taxon>Spermatophyta</taxon>
        <taxon>Magnoliopsida</taxon>
        <taxon>Liliopsida</taxon>
        <taxon>Poales</taxon>
        <taxon>Poaceae</taxon>
        <taxon>PACMAD clade</taxon>
        <taxon>Panicoideae</taxon>
        <taxon>Panicodae</taxon>
        <taxon>Paniceae</taxon>
        <taxon>Panicinae</taxon>
        <taxon>Panicum</taxon>
        <taxon>Panicum sect. Panicum</taxon>
    </lineage>
</organism>
<evidence type="ECO:0000256" key="2">
    <source>
        <dbReference type="ARBA" id="ARBA00023242"/>
    </source>
</evidence>
<dbReference type="AlphaFoldDB" id="A0A3L6RWJ8"/>